<keyword evidence="10" id="KW-1185">Reference proteome</keyword>
<evidence type="ECO:0000259" key="8">
    <source>
        <dbReference type="PROSITE" id="PS50048"/>
    </source>
</evidence>
<evidence type="ECO:0000256" key="6">
    <source>
        <dbReference type="ARBA" id="ARBA00023242"/>
    </source>
</evidence>
<dbReference type="GO" id="GO:0006351">
    <property type="term" value="P:DNA-templated transcription"/>
    <property type="evidence" value="ECO:0007669"/>
    <property type="project" value="InterPro"/>
</dbReference>
<dbReference type="EMBL" id="JAUEPN010000002">
    <property type="protein sequence ID" value="KAK3298956.1"/>
    <property type="molecule type" value="Genomic_DNA"/>
</dbReference>
<feature type="region of interest" description="Disordered" evidence="7">
    <location>
        <begin position="64"/>
        <end position="98"/>
    </location>
</feature>
<feature type="compositionally biased region" description="Basic and acidic residues" evidence="7">
    <location>
        <begin position="139"/>
        <end position="149"/>
    </location>
</feature>
<dbReference type="InterPro" id="IPR036864">
    <property type="entry name" value="Zn2-C6_fun-type_DNA-bd_sf"/>
</dbReference>
<feature type="region of interest" description="Disordered" evidence="7">
    <location>
        <begin position="195"/>
        <end position="215"/>
    </location>
</feature>
<evidence type="ECO:0000313" key="9">
    <source>
        <dbReference type="EMBL" id="KAK3298956.1"/>
    </source>
</evidence>
<sequence length="807" mass="89535">MDPTRATRPLSPMMSPIRRRRRPALSCQECRRRKIRCDHNNPCAHCTRQKTKCVYKPFTYYEPSDHTGDSPVSSISPRPTSTTATASPPPTTRISLPTPLSRVLSRQTVETTPATQDASFLVPVTTSQDVELPSPNQDGQHRNQRERDPSFCGLINRIAKLEESVAARKWTGDIPASNVLSEPSKDRRPLHVEGQQLPGTQDWQPLQNKPRDWGRTRWVGDTTEFAVVMACYAEIVGKNSKNPAFQTPDAAALIAQAAEALQGCKNRAKSIKVARPTRGLPSPYACLAPPSLEGSDEDGRALFYLLRVHRLTPNYTRHRILHAPTFWAEYHKYWDHPGSVSEDARHRILLVIGIGSSVYDHGDIAAIHRNTESVHQWIYAAETWLSGPLEKDRLDVKALQIHCLTVLARQIFSIGGDTVWVSMGSLLHGAMQIGLHRDPKNLPDMSLLQAELRRRLWATILDLIVQSSLDAWMPPRLSLEEFDTELPANVNDDEISETTTTLQPHPKETFTSTSLQLALSASLPTRLGIVQFLNNLNSDRSYHRALALTAELTASISANSTLFAPNNRAEPSSSGGSSGDSSGDSSSNAFHRSLLDYLTRRFLIPLHIPFSHQARTNPLFHYSLKVSLDAALALVSHVPEEGNDRFGKLISIAGGMLRDGLRYATSAISLELLSHVETQLRDGSLPLTSHTRTTLTHVLERIITLAEARIRRGETNVKIHMFLRMVLAQVRAVESRVDENDVAVAVAVARAARDSLRFSEGWSVLDGSPGDEGGFDGLGMEAMQGFDFDGFGEEFAWESFFPDGRFS</sequence>
<dbReference type="GeneID" id="87844227"/>
<dbReference type="Pfam" id="PF04082">
    <property type="entry name" value="Fungal_trans"/>
    <property type="match status" value="1"/>
</dbReference>
<dbReference type="GO" id="GO:0008270">
    <property type="term" value="F:zinc ion binding"/>
    <property type="evidence" value="ECO:0007669"/>
    <property type="project" value="InterPro"/>
</dbReference>
<feature type="compositionally biased region" description="Polar residues" evidence="7">
    <location>
        <begin position="104"/>
        <end position="122"/>
    </location>
</feature>
<dbReference type="PANTHER" id="PTHR31944:SF131">
    <property type="entry name" value="HEME-RESPONSIVE ZINC FINGER TRANSCRIPTION FACTOR HAP1"/>
    <property type="match status" value="1"/>
</dbReference>
<feature type="region of interest" description="Disordered" evidence="7">
    <location>
        <begin position="1"/>
        <end position="21"/>
    </location>
</feature>
<evidence type="ECO:0000256" key="7">
    <source>
        <dbReference type="SAM" id="MobiDB-lite"/>
    </source>
</evidence>
<proteinExistence type="predicted"/>
<dbReference type="PANTHER" id="PTHR31944">
    <property type="entry name" value="HEME-RESPONSIVE ZINC FINGER TRANSCRIPTION FACTOR HAP1"/>
    <property type="match status" value="1"/>
</dbReference>
<dbReference type="InterPro" id="IPR001138">
    <property type="entry name" value="Zn2Cys6_DnaBD"/>
</dbReference>
<dbReference type="CDD" id="cd00067">
    <property type="entry name" value="GAL4"/>
    <property type="match status" value="1"/>
</dbReference>
<dbReference type="Proteomes" id="UP001278766">
    <property type="component" value="Unassembled WGS sequence"/>
</dbReference>
<accession>A0AAE0HNN1</accession>
<dbReference type="InterPro" id="IPR007219">
    <property type="entry name" value="XnlR_reg_dom"/>
</dbReference>
<dbReference type="PROSITE" id="PS00463">
    <property type="entry name" value="ZN2_CY6_FUNGAL_1"/>
    <property type="match status" value="1"/>
</dbReference>
<reference evidence="9" key="2">
    <citation type="submission" date="2023-06" db="EMBL/GenBank/DDBJ databases">
        <authorList>
            <consortium name="Lawrence Berkeley National Laboratory"/>
            <person name="Haridas S."/>
            <person name="Hensen N."/>
            <person name="Bonometti L."/>
            <person name="Westerberg I."/>
            <person name="Brannstrom I.O."/>
            <person name="Guillou S."/>
            <person name="Cros-Aarteil S."/>
            <person name="Calhoun S."/>
            <person name="Kuo A."/>
            <person name="Mondo S."/>
            <person name="Pangilinan J."/>
            <person name="Riley R."/>
            <person name="Labutti K."/>
            <person name="Andreopoulos B."/>
            <person name="Lipzen A."/>
            <person name="Chen C."/>
            <person name="Yanf M."/>
            <person name="Daum C."/>
            <person name="Ng V."/>
            <person name="Clum A."/>
            <person name="Steindorff A."/>
            <person name="Ohm R."/>
            <person name="Martin F."/>
            <person name="Silar P."/>
            <person name="Natvig D."/>
            <person name="Lalanne C."/>
            <person name="Gautier V."/>
            <person name="Ament-Velasquez S.L."/>
            <person name="Kruys A."/>
            <person name="Hutchinson M.I."/>
            <person name="Powell A.J."/>
            <person name="Barry K."/>
            <person name="Miller A.N."/>
            <person name="Grigoriev I.V."/>
            <person name="Debuchy R."/>
            <person name="Gladieux P."/>
            <person name="Thoren M.H."/>
            <person name="Johannesson H."/>
        </authorList>
    </citation>
    <scope>NUCLEOTIDE SEQUENCE</scope>
    <source>
        <strain evidence="9">CBS 168.71</strain>
    </source>
</reference>
<keyword evidence="4" id="KW-0238">DNA-binding</keyword>
<gene>
    <name evidence="9" type="ORF">B0H64DRAFT_454636</name>
</gene>
<evidence type="ECO:0000256" key="2">
    <source>
        <dbReference type="ARBA" id="ARBA00022833"/>
    </source>
</evidence>
<feature type="compositionally biased region" description="Polar residues" evidence="7">
    <location>
        <begin position="197"/>
        <end position="207"/>
    </location>
</feature>
<feature type="domain" description="Zn(2)-C6 fungal-type" evidence="8">
    <location>
        <begin position="26"/>
        <end position="55"/>
    </location>
</feature>
<dbReference type="GO" id="GO:0005634">
    <property type="term" value="C:nucleus"/>
    <property type="evidence" value="ECO:0007669"/>
    <property type="project" value="TreeGrafter"/>
</dbReference>
<dbReference type="Pfam" id="PF00172">
    <property type="entry name" value="Zn_clus"/>
    <property type="match status" value="1"/>
</dbReference>
<evidence type="ECO:0000256" key="5">
    <source>
        <dbReference type="ARBA" id="ARBA00023163"/>
    </source>
</evidence>
<feature type="region of interest" description="Disordered" evidence="7">
    <location>
        <begin position="128"/>
        <end position="149"/>
    </location>
</feature>
<protein>
    <recommendedName>
        <fullName evidence="8">Zn(2)-C6 fungal-type domain-containing protein</fullName>
    </recommendedName>
</protein>
<name>A0AAE0HNN1_9PEZI</name>
<keyword evidence="6" id="KW-0539">Nucleus</keyword>
<dbReference type="Gene3D" id="4.10.240.10">
    <property type="entry name" value="Zn(2)-C6 fungal-type DNA-binding domain"/>
    <property type="match status" value="1"/>
</dbReference>
<organism evidence="9 10">
    <name type="scientific">Chaetomium fimeti</name>
    <dbReference type="NCBI Taxonomy" id="1854472"/>
    <lineage>
        <taxon>Eukaryota</taxon>
        <taxon>Fungi</taxon>
        <taxon>Dikarya</taxon>
        <taxon>Ascomycota</taxon>
        <taxon>Pezizomycotina</taxon>
        <taxon>Sordariomycetes</taxon>
        <taxon>Sordariomycetidae</taxon>
        <taxon>Sordariales</taxon>
        <taxon>Chaetomiaceae</taxon>
        <taxon>Chaetomium</taxon>
    </lineage>
</organism>
<keyword evidence="5" id="KW-0804">Transcription</keyword>
<evidence type="ECO:0000256" key="3">
    <source>
        <dbReference type="ARBA" id="ARBA00023015"/>
    </source>
</evidence>
<dbReference type="RefSeq" id="XP_062662470.1">
    <property type="nucleotide sequence ID" value="XM_062807279.1"/>
</dbReference>
<dbReference type="SUPFAM" id="SSF57701">
    <property type="entry name" value="Zn2/Cys6 DNA-binding domain"/>
    <property type="match status" value="1"/>
</dbReference>
<keyword evidence="3" id="KW-0805">Transcription regulation</keyword>
<evidence type="ECO:0000256" key="4">
    <source>
        <dbReference type="ARBA" id="ARBA00023125"/>
    </source>
</evidence>
<dbReference type="GO" id="GO:0000978">
    <property type="term" value="F:RNA polymerase II cis-regulatory region sequence-specific DNA binding"/>
    <property type="evidence" value="ECO:0007669"/>
    <property type="project" value="TreeGrafter"/>
</dbReference>
<evidence type="ECO:0000256" key="1">
    <source>
        <dbReference type="ARBA" id="ARBA00022723"/>
    </source>
</evidence>
<feature type="region of interest" description="Disordered" evidence="7">
    <location>
        <begin position="563"/>
        <end position="585"/>
    </location>
</feature>
<dbReference type="PROSITE" id="PS50048">
    <property type="entry name" value="ZN2_CY6_FUNGAL_2"/>
    <property type="match status" value="1"/>
</dbReference>
<dbReference type="InterPro" id="IPR051430">
    <property type="entry name" value="Fungal_TF_Env_Response"/>
</dbReference>
<feature type="compositionally biased region" description="Low complexity" evidence="7">
    <location>
        <begin position="572"/>
        <end position="585"/>
    </location>
</feature>
<feature type="region of interest" description="Disordered" evidence="7">
    <location>
        <begin position="103"/>
        <end position="122"/>
    </location>
</feature>
<evidence type="ECO:0000313" key="10">
    <source>
        <dbReference type="Proteomes" id="UP001278766"/>
    </source>
</evidence>
<feature type="compositionally biased region" description="Polar residues" evidence="7">
    <location>
        <begin position="128"/>
        <end position="138"/>
    </location>
</feature>
<dbReference type="SMART" id="SM00066">
    <property type="entry name" value="GAL4"/>
    <property type="match status" value="1"/>
</dbReference>
<keyword evidence="1" id="KW-0479">Metal-binding</keyword>
<dbReference type="AlphaFoldDB" id="A0AAE0HNN1"/>
<reference evidence="9" key="1">
    <citation type="journal article" date="2023" name="Mol. Phylogenet. Evol.">
        <title>Genome-scale phylogeny and comparative genomics of the fungal order Sordariales.</title>
        <authorList>
            <person name="Hensen N."/>
            <person name="Bonometti L."/>
            <person name="Westerberg I."/>
            <person name="Brannstrom I.O."/>
            <person name="Guillou S."/>
            <person name="Cros-Aarteil S."/>
            <person name="Calhoun S."/>
            <person name="Haridas S."/>
            <person name="Kuo A."/>
            <person name="Mondo S."/>
            <person name="Pangilinan J."/>
            <person name="Riley R."/>
            <person name="LaButti K."/>
            <person name="Andreopoulos B."/>
            <person name="Lipzen A."/>
            <person name="Chen C."/>
            <person name="Yan M."/>
            <person name="Daum C."/>
            <person name="Ng V."/>
            <person name="Clum A."/>
            <person name="Steindorff A."/>
            <person name="Ohm R.A."/>
            <person name="Martin F."/>
            <person name="Silar P."/>
            <person name="Natvig D.O."/>
            <person name="Lalanne C."/>
            <person name="Gautier V."/>
            <person name="Ament-Velasquez S.L."/>
            <person name="Kruys A."/>
            <person name="Hutchinson M.I."/>
            <person name="Powell A.J."/>
            <person name="Barry K."/>
            <person name="Miller A.N."/>
            <person name="Grigoriev I.V."/>
            <person name="Debuchy R."/>
            <person name="Gladieux P."/>
            <person name="Hiltunen Thoren M."/>
            <person name="Johannesson H."/>
        </authorList>
    </citation>
    <scope>NUCLEOTIDE SEQUENCE</scope>
    <source>
        <strain evidence="9">CBS 168.71</strain>
    </source>
</reference>
<feature type="compositionally biased region" description="Low complexity" evidence="7">
    <location>
        <begin position="70"/>
        <end position="86"/>
    </location>
</feature>
<comment type="caution">
    <text evidence="9">The sequence shown here is derived from an EMBL/GenBank/DDBJ whole genome shotgun (WGS) entry which is preliminary data.</text>
</comment>
<dbReference type="GO" id="GO:0001228">
    <property type="term" value="F:DNA-binding transcription activator activity, RNA polymerase II-specific"/>
    <property type="evidence" value="ECO:0007669"/>
    <property type="project" value="TreeGrafter"/>
</dbReference>
<keyword evidence="2" id="KW-0862">Zinc</keyword>
<dbReference type="CDD" id="cd12148">
    <property type="entry name" value="fungal_TF_MHR"/>
    <property type="match status" value="1"/>
</dbReference>